<keyword evidence="3" id="KW-0233">DNA recombination</keyword>
<reference evidence="6 7" key="1">
    <citation type="submission" date="2016-10" db="EMBL/GenBank/DDBJ databases">
        <authorList>
            <person name="de Groot N.N."/>
        </authorList>
    </citation>
    <scope>NUCLEOTIDE SEQUENCE [LARGE SCALE GENOMIC DNA]</scope>
    <source>
        <strain evidence="6 7">DSM 9236</strain>
    </source>
</reference>
<feature type="coiled-coil region" evidence="4">
    <location>
        <begin position="236"/>
        <end position="263"/>
    </location>
</feature>
<dbReference type="Gene3D" id="1.10.150.130">
    <property type="match status" value="1"/>
</dbReference>
<evidence type="ECO:0000259" key="5">
    <source>
        <dbReference type="PROSITE" id="PS51898"/>
    </source>
</evidence>
<gene>
    <name evidence="6" type="ORF">SAMN05216245_1178</name>
</gene>
<evidence type="ECO:0000256" key="4">
    <source>
        <dbReference type="SAM" id="Coils"/>
    </source>
</evidence>
<dbReference type="OrthoDB" id="9769726at2"/>
<dbReference type="SUPFAM" id="SSF56349">
    <property type="entry name" value="DNA breaking-rejoining enzymes"/>
    <property type="match status" value="1"/>
</dbReference>
<dbReference type="Proteomes" id="UP000198896">
    <property type="component" value="Unassembled WGS sequence"/>
</dbReference>
<evidence type="ECO:0000256" key="1">
    <source>
        <dbReference type="ARBA" id="ARBA00008857"/>
    </source>
</evidence>
<dbReference type="InterPro" id="IPR013762">
    <property type="entry name" value="Integrase-like_cat_sf"/>
</dbReference>
<keyword evidence="7" id="KW-1185">Reference proteome</keyword>
<evidence type="ECO:0000313" key="6">
    <source>
        <dbReference type="EMBL" id="SFE75619.1"/>
    </source>
</evidence>
<evidence type="ECO:0000256" key="3">
    <source>
        <dbReference type="ARBA" id="ARBA00023172"/>
    </source>
</evidence>
<dbReference type="GO" id="GO:0015074">
    <property type="term" value="P:DNA integration"/>
    <property type="evidence" value="ECO:0007669"/>
    <property type="project" value="InterPro"/>
</dbReference>
<feature type="domain" description="Tyr recombinase" evidence="5">
    <location>
        <begin position="210"/>
        <end position="449"/>
    </location>
</feature>
<dbReference type="Gene3D" id="1.10.443.10">
    <property type="entry name" value="Intergrase catalytic core"/>
    <property type="match status" value="1"/>
</dbReference>
<protein>
    <submittedName>
        <fullName evidence="6">Site-specific recombinase XerD</fullName>
    </submittedName>
</protein>
<dbReference type="STRING" id="1123323.SAMN05216245_1178"/>
<dbReference type="GO" id="GO:0006310">
    <property type="term" value="P:DNA recombination"/>
    <property type="evidence" value="ECO:0007669"/>
    <property type="project" value="UniProtKB-KW"/>
</dbReference>
<dbReference type="AlphaFoldDB" id="A0A1I2D538"/>
<evidence type="ECO:0000256" key="2">
    <source>
        <dbReference type="ARBA" id="ARBA00023125"/>
    </source>
</evidence>
<name>A0A1I2D538_9FIRM</name>
<dbReference type="InterPro" id="IPR050090">
    <property type="entry name" value="Tyrosine_recombinase_XerCD"/>
</dbReference>
<keyword evidence="2" id="KW-0238">DNA-binding</keyword>
<dbReference type="PANTHER" id="PTHR30349">
    <property type="entry name" value="PHAGE INTEGRASE-RELATED"/>
    <property type="match status" value="1"/>
</dbReference>
<dbReference type="InterPro" id="IPR002104">
    <property type="entry name" value="Integrase_catalytic"/>
</dbReference>
<dbReference type="GO" id="GO:0003677">
    <property type="term" value="F:DNA binding"/>
    <property type="evidence" value="ECO:0007669"/>
    <property type="project" value="UniProtKB-KW"/>
</dbReference>
<dbReference type="RefSeq" id="WP_093914051.1">
    <property type="nucleotide sequence ID" value="NZ_FONL01000017.1"/>
</dbReference>
<dbReference type="PROSITE" id="PS51898">
    <property type="entry name" value="TYR_RECOMBINASE"/>
    <property type="match status" value="1"/>
</dbReference>
<dbReference type="InterPro" id="IPR011010">
    <property type="entry name" value="DNA_brk_join_enz"/>
</dbReference>
<dbReference type="PANTHER" id="PTHR30349:SF64">
    <property type="entry name" value="PROPHAGE INTEGRASE INTD-RELATED"/>
    <property type="match status" value="1"/>
</dbReference>
<sequence>MARPKKNGVFDYKEKNGKYSYYVKVVYIRDIEGNRKRRPIRARTLGELKEKVAQALEKSVSGNENANDLKALEKSVTDNENANDSKALEESVSENEISFILGQWCDCWLKKILPGTVKGSTLSYYTYMLRYLDDDIRSKMLSDLTAIDFQSYFLKLKEHGAKRTGEQLSTTTVRSVRATLISALDSAIDNGVLSLNVVKKTKPLAQNDKKEISYLTRDEMYRLMAVAESGEYYTTLDKVKKRIKETENKANKSDKEIKIWKRDLGIMYLIRQWYFVICLACATGMRRGEIFGLTWGCEDYVNNTINIRHNLQGGKLVSPKTRSSARTISLDKDNMQLLRSWHDYQLRYSAAVGDWFFNEHGLIYTNSFGQPVDYTNFRCRYFDVMVSAAGLPKSITFHSLRHTHATQLLASGVDAKTVSKRLGHSGNGVAFTMKTYAHVLEEMDRKAADTIGAIFAARKKEKPEA</sequence>
<dbReference type="Pfam" id="PF00589">
    <property type="entry name" value="Phage_integrase"/>
    <property type="match status" value="1"/>
</dbReference>
<accession>A0A1I2D538</accession>
<proteinExistence type="inferred from homology"/>
<comment type="similarity">
    <text evidence="1">Belongs to the 'phage' integrase family.</text>
</comment>
<organism evidence="6 7">
    <name type="scientific">Succiniclasticum ruminis DSM 9236</name>
    <dbReference type="NCBI Taxonomy" id="1123323"/>
    <lineage>
        <taxon>Bacteria</taxon>
        <taxon>Bacillati</taxon>
        <taxon>Bacillota</taxon>
        <taxon>Negativicutes</taxon>
        <taxon>Acidaminococcales</taxon>
        <taxon>Acidaminococcaceae</taxon>
        <taxon>Succiniclasticum</taxon>
    </lineage>
</organism>
<dbReference type="CDD" id="cd01189">
    <property type="entry name" value="INT_ICEBs1_C_like"/>
    <property type="match status" value="1"/>
</dbReference>
<dbReference type="EMBL" id="FONL01000017">
    <property type="protein sequence ID" value="SFE75619.1"/>
    <property type="molecule type" value="Genomic_DNA"/>
</dbReference>
<keyword evidence="4" id="KW-0175">Coiled coil</keyword>
<dbReference type="InterPro" id="IPR010998">
    <property type="entry name" value="Integrase_recombinase_N"/>
</dbReference>
<evidence type="ECO:0000313" key="7">
    <source>
        <dbReference type="Proteomes" id="UP000198896"/>
    </source>
</evidence>